<evidence type="ECO:0000313" key="2">
    <source>
        <dbReference type="EMBL" id="GEU42262.1"/>
    </source>
</evidence>
<feature type="region of interest" description="Disordered" evidence="1">
    <location>
        <begin position="161"/>
        <end position="181"/>
    </location>
</feature>
<proteinExistence type="predicted"/>
<sequence>MTRTPITKKQPSTHTSLNRGSSYANILTEKKPNTPCTKSIQISFPLVSNQLSNTAIVAELNFIEGAPNTHNIILDQGFIYFSIKYLGVAEQWGKILIPKDCSARQFNRSAGKVCILTDHLKFIMATMQIPKENEIITVRVSKVEGDIDTLFNGYVLDSSSNDDGYSSADENNEDDGGEDFQDGVKVSVKESDSDENNSVLLQEESTSSVGCFVNDKTSAPPNSFPAAKVIDTPCDFNEVRSNVERKGLIFCQKRADLYNDFIASSGLFDLPLCGMRYTRPWYNIAKLRDDLQLRGIDLPSLFKIKIGNGEIAKFWPDKWLGGPSLSETFPWLYRLEVSKDVRVVNRSPRFSPFPAIVPTPVIQEPWHTAGVRPNLLMKTVPQIPLQMSLAHQALIDFIFLGHGGGLHVIKRKFMN</sequence>
<evidence type="ECO:0000256" key="1">
    <source>
        <dbReference type="SAM" id="MobiDB-lite"/>
    </source>
</evidence>
<accession>A0A6L2K0G2</accession>
<dbReference type="AlphaFoldDB" id="A0A6L2K0G2"/>
<reference evidence="2" key="1">
    <citation type="journal article" date="2019" name="Sci. Rep.">
        <title>Draft genome of Tanacetum cinerariifolium, the natural source of mosquito coil.</title>
        <authorList>
            <person name="Yamashiro T."/>
            <person name="Shiraishi A."/>
            <person name="Satake H."/>
            <person name="Nakayama K."/>
        </authorList>
    </citation>
    <scope>NUCLEOTIDE SEQUENCE</scope>
</reference>
<protein>
    <submittedName>
        <fullName evidence="2">RNA-directed DNA polymerase, eukaryota, reverse transcriptase zinc-binding domain protein</fullName>
    </submittedName>
</protein>
<keyword evidence="2" id="KW-0808">Transferase</keyword>
<gene>
    <name evidence="2" type="ORF">Tci_014240</name>
</gene>
<dbReference type="EMBL" id="BKCJ010001546">
    <property type="protein sequence ID" value="GEU42262.1"/>
    <property type="molecule type" value="Genomic_DNA"/>
</dbReference>
<comment type="caution">
    <text evidence="2">The sequence shown here is derived from an EMBL/GenBank/DDBJ whole genome shotgun (WGS) entry which is preliminary data.</text>
</comment>
<dbReference type="GO" id="GO:0003964">
    <property type="term" value="F:RNA-directed DNA polymerase activity"/>
    <property type="evidence" value="ECO:0007669"/>
    <property type="project" value="UniProtKB-KW"/>
</dbReference>
<keyword evidence="2" id="KW-0695">RNA-directed DNA polymerase</keyword>
<feature type="compositionally biased region" description="Acidic residues" evidence="1">
    <location>
        <begin position="170"/>
        <end position="181"/>
    </location>
</feature>
<organism evidence="2">
    <name type="scientific">Tanacetum cinerariifolium</name>
    <name type="common">Dalmatian daisy</name>
    <name type="synonym">Chrysanthemum cinerariifolium</name>
    <dbReference type="NCBI Taxonomy" id="118510"/>
    <lineage>
        <taxon>Eukaryota</taxon>
        <taxon>Viridiplantae</taxon>
        <taxon>Streptophyta</taxon>
        <taxon>Embryophyta</taxon>
        <taxon>Tracheophyta</taxon>
        <taxon>Spermatophyta</taxon>
        <taxon>Magnoliopsida</taxon>
        <taxon>eudicotyledons</taxon>
        <taxon>Gunneridae</taxon>
        <taxon>Pentapetalae</taxon>
        <taxon>asterids</taxon>
        <taxon>campanulids</taxon>
        <taxon>Asterales</taxon>
        <taxon>Asteraceae</taxon>
        <taxon>Asteroideae</taxon>
        <taxon>Anthemideae</taxon>
        <taxon>Anthemidinae</taxon>
        <taxon>Tanacetum</taxon>
    </lineage>
</organism>
<name>A0A6L2K0G2_TANCI</name>
<keyword evidence="2" id="KW-0548">Nucleotidyltransferase</keyword>